<evidence type="ECO:0000256" key="12">
    <source>
        <dbReference type="ARBA" id="ARBA00023242"/>
    </source>
</evidence>
<comment type="catalytic activity">
    <reaction evidence="20">
        <text>a 1,N(6)-etheno-2'-deoxyadenosine in double-stranded DNA + 2-oxoglutarate + O2 + H2O = a 2'-deoxyadenosine in double-stranded DNA + glyoxal + succinate + CO2</text>
        <dbReference type="Rhea" id="RHEA:70463"/>
        <dbReference type="Rhea" id="RHEA-COMP:17897"/>
        <dbReference type="Rhea" id="RHEA-COMP:17903"/>
        <dbReference type="ChEBI" id="CHEBI:15377"/>
        <dbReference type="ChEBI" id="CHEBI:15379"/>
        <dbReference type="ChEBI" id="CHEBI:16526"/>
        <dbReference type="ChEBI" id="CHEBI:16810"/>
        <dbReference type="ChEBI" id="CHEBI:30031"/>
        <dbReference type="ChEBI" id="CHEBI:34779"/>
        <dbReference type="ChEBI" id="CHEBI:90615"/>
        <dbReference type="ChEBI" id="CHEBI:189583"/>
    </reaction>
    <physiologicalReaction direction="left-to-right" evidence="20">
        <dbReference type="Rhea" id="RHEA:70464"/>
    </physiologicalReaction>
</comment>
<dbReference type="GO" id="GO:0005654">
    <property type="term" value="C:nucleoplasm"/>
    <property type="evidence" value="ECO:0007669"/>
    <property type="project" value="UniProtKB-SubCell"/>
</dbReference>
<evidence type="ECO:0000256" key="17">
    <source>
        <dbReference type="ARBA" id="ARBA00051434"/>
    </source>
</evidence>
<feature type="domain" description="Fe2OG dioxygenase" evidence="30">
    <location>
        <begin position="185"/>
        <end position="295"/>
    </location>
</feature>
<evidence type="ECO:0000256" key="10">
    <source>
        <dbReference type="ARBA" id="ARBA00023004"/>
    </source>
</evidence>
<dbReference type="Pfam" id="PF13532">
    <property type="entry name" value="2OG-FeII_Oxy_2"/>
    <property type="match status" value="1"/>
</dbReference>
<feature type="binding site" evidence="28">
    <location>
        <position position="290"/>
    </location>
    <ligand>
        <name>2-oxoglutarate</name>
        <dbReference type="ChEBI" id="CHEBI:16810"/>
    </ligand>
</feature>
<evidence type="ECO:0000313" key="31">
    <source>
        <dbReference type="Ensembl" id="ENSEBUP00000010793.1"/>
    </source>
</evidence>
<feature type="binding site" evidence="28">
    <location>
        <position position="192"/>
    </location>
    <ligand>
        <name>2-oxoglutarate</name>
        <dbReference type="ChEBI" id="CHEBI:16810"/>
    </ligand>
</feature>
<dbReference type="PANTHER" id="PTHR31573">
    <property type="entry name" value="ALPHA-KETOGLUTARATE-DEPENDENT DIOXYGENASE ALKB HOMOLOG 2"/>
    <property type="match status" value="1"/>
</dbReference>
<dbReference type="Proteomes" id="UP000694388">
    <property type="component" value="Unplaced"/>
</dbReference>
<comment type="catalytic activity">
    <reaction evidence="22">
        <text>a methylated nucleobase within DNA + 2-oxoglutarate + O2 = a nucleobase within DNA + formaldehyde + succinate + CO2</text>
        <dbReference type="Rhea" id="RHEA:30299"/>
        <dbReference type="Rhea" id="RHEA-COMP:12192"/>
        <dbReference type="Rhea" id="RHEA-COMP:12193"/>
        <dbReference type="ChEBI" id="CHEBI:15379"/>
        <dbReference type="ChEBI" id="CHEBI:16526"/>
        <dbReference type="ChEBI" id="CHEBI:16810"/>
        <dbReference type="ChEBI" id="CHEBI:16842"/>
        <dbReference type="ChEBI" id="CHEBI:30031"/>
        <dbReference type="ChEBI" id="CHEBI:32875"/>
        <dbReference type="ChEBI" id="CHEBI:64428"/>
        <dbReference type="EC" id="1.14.11.33"/>
    </reaction>
    <physiologicalReaction direction="left-to-right" evidence="22">
        <dbReference type="Rhea" id="RHEA:30300"/>
    </physiologicalReaction>
</comment>
<evidence type="ECO:0000256" key="3">
    <source>
        <dbReference type="ARBA" id="ARBA00004642"/>
    </source>
</evidence>
<comment type="catalytic activity">
    <reaction evidence="17">
        <text>a 3,N(4)-etheno-2'-deoxycytidine in double-stranded DNA + 2-oxoglutarate + O2 + H2O = a 2'-deoxycytidine in double-stranded DNA + glyoxal + succinate + CO2</text>
        <dbReference type="Rhea" id="RHEA:70467"/>
        <dbReference type="Rhea" id="RHEA-COMP:17070"/>
        <dbReference type="Rhea" id="RHEA-COMP:17905"/>
        <dbReference type="ChEBI" id="CHEBI:15377"/>
        <dbReference type="ChEBI" id="CHEBI:15379"/>
        <dbReference type="ChEBI" id="CHEBI:16526"/>
        <dbReference type="ChEBI" id="CHEBI:16810"/>
        <dbReference type="ChEBI" id="CHEBI:30031"/>
        <dbReference type="ChEBI" id="CHEBI:34779"/>
        <dbReference type="ChEBI" id="CHEBI:85452"/>
        <dbReference type="ChEBI" id="CHEBI:189585"/>
    </reaction>
    <physiologicalReaction direction="left-to-right" evidence="17">
        <dbReference type="Rhea" id="RHEA:70468"/>
    </physiologicalReaction>
</comment>
<comment type="catalytic activity">
    <reaction evidence="21">
        <text>an N(1)-methyl-2'-deoxyadenosine in double-stranded DNA + 2-oxoglutarate + O2 = a 2'-deoxyadenosine in double-stranded DNA + formaldehyde + succinate + CO2 + H(+)</text>
        <dbReference type="Rhea" id="RHEA:70443"/>
        <dbReference type="Rhea" id="RHEA-COMP:14236"/>
        <dbReference type="Rhea" id="RHEA-COMP:17897"/>
        <dbReference type="ChEBI" id="CHEBI:15378"/>
        <dbReference type="ChEBI" id="CHEBI:15379"/>
        <dbReference type="ChEBI" id="CHEBI:16526"/>
        <dbReference type="ChEBI" id="CHEBI:16810"/>
        <dbReference type="ChEBI" id="CHEBI:16842"/>
        <dbReference type="ChEBI" id="CHEBI:30031"/>
        <dbReference type="ChEBI" id="CHEBI:90615"/>
        <dbReference type="ChEBI" id="CHEBI:139096"/>
    </reaction>
    <physiologicalReaction direction="left-to-right" evidence="21">
        <dbReference type="Rhea" id="RHEA:70444"/>
    </physiologicalReaction>
</comment>
<keyword evidence="6" id="KW-0227">DNA damage</keyword>
<feature type="binding site" evidence="28">
    <location>
        <position position="286"/>
    </location>
    <ligand>
        <name>2-oxoglutarate</name>
        <dbReference type="ChEBI" id="CHEBI:16810"/>
    </ligand>
</feature>
<keyword evidence="5" id="KW-0479">Metal-binding</keyword>
<evidence type="ECO:0000256" key="20">
    <source>
        <dbReference type="ARBA" id="ARBA00052627"/>
    </source>
</evidence>
<evidence type="ECO:0000256" key="6">
    <source>
        <dbReference type="ARBA" id="ARBA00022763"/>
    </source>
</evidence>
<evidence type="ECO:0000256" key="5">
    <source>
        <dbReference type="ARBA" id="ARBA00022723"/>
    </source>
</evidence>
<feature type="compositionally biased region" description="Basic and acidic residues" evidence="29">
    <location>
        <begin position="26"/>
        <end position="39"/>
    </location>
</feature>
<evidence type="ECO:0000256" key="16">
    <source>
        <dbReference type="ARBA" id="ARBA00051376"/>
    </source>
</evidence>
<evidence type="ECO:0000256" key="7">
    <source>
        <dbReference type="ARBA" id="ARBA00022842"/>
    </source>
</evidence>
<dbReference type="GO" id="GO:0005730">
    <property type="term" value="C:nucleolus"/>
    <property type="evidence" value="ECO:0007669"/>
    <property type="project" value="UniProtKB-SubCell"/>
</dbReference>
<evidence type="ECO:0000256" key="19">
    <source>
        <dbReference type="ARBA" id="ARBA00052597"/>
    </source>
</evidence>
<keyword evidence="7" id="KW-0460">Magnesium</keyword>
<evidence type="ECO:0000256" key="24">
    <source>
        <dbReference type="ARBA" id="ARBA00066725"/>
    </source>
</evidence>
<evidence type="ECO:0000256" key="23">
    <source>
        <dbReference type="ARBA" id="ARBA00062909"/>
    </source>
</evidence>
<dbReference type="GO" id="GO:0035516">
    <property type="term" value="F:broad specificity oxidative DNA demethylase activity"/>
    <property type="evidence" value="ECO:0007669"/>
    <property type="project" value="UniProtKB-EC"/>
</dbReference>
<comment type="catalytic activity">
    <reaction evidence="15">
        <text>a 1,N(6)-etheno-2'-deoxyadenosine in single-stranded DNA + 2-oxoglutarate + O2 + H2O = a 2'-deoxyadenosine in single-stranded DNA + glyoxal + succinate + CO2</text>
        <dbReference type="Rhea" id="RHEA:70459"/>
        <dbReference type="Rhea" id="RHEA-COMP:17896"/>
        <dbReference type="Rhea" id="RHEA-COMP:17904"/>
        <dbReference type="ChEBI" id="CHEBI:15377"/>
        <dbReference type="ChEBI" id="CHEBI:15379"/>
        <dbReference type="ChEBI" id="CHEBI:16526"/>
        <dbReference type="ChEBI" id="CHEBI:16810"/>
        <dbReference type="ChEBI" id="CHEBI:30031"/>
        <dbReference type="ChEBI" id="CHEBI:34779"/>
        <dbReference type="ChEBI" id="CHEBI:90615"/>
        <dbReference type="ChEBI" id="CHEBI:189583"/>
    </reaction>
    <physiologicalReaction direction="left-to-right" evidence="15">
        <dbReference type="Rhea" id="RHEA:70460"/>
    </physiologicalReaction>
</comment>
<evidence type="ECO:0000256" key="11">
    <source>
        <dbReference type="ARBA" id="ARBA00023204"/>
    </source>
</evidence>
<comment type="catalytic activity">
    <reaction evidence="14">
        <text>an N(3)-methyl-2'-deoxycytidine in single-stranded DNA + 2-oxoglutarate + O2 = a 2'-deoxycytidine in single-stranded DNA + formaldehyde + succinate + CO2 + H(+)</text>
        <dbReference type="Rhea" id="RHEA:70435"/>
        <dbReference type="Rhea" id="RHEA-COMP:12846"/>
        <dbReference type="Rhea" id="RHEA-COMP:17894"/>
        <dbReference type="ChEBI" id="CHEBI:15378"/>
        <dbReference type="ChEBI" id="CHEBI:15379"/>
        <dbReference type="ChEBI" id="CHEBI:16526"/>
        <dbReference type="ChEBI" id="CHEBI:16810"/>
        <dbReference type="ChEBI" id="CHEBI:16842"/>
        <dbReference type="ChEBI" id="CHEBI:30031"/>
        <dbReference type="ChEBI" id="CHEBI:85452"/>
        <dbReference type="ChEBI" id="CHEBI:139075"/>
    </reaction>
    <physiologicalReaction direction="left-to-right" evidence="14">
        <dbReference type="Rhea" id="RHEA:70436"/>
    </physiologicalReaction>
</comment>
<comment type="subcellular location">
    <subcellularLocation>
        <location evidence="2">Nucleus</location>
        <location evidence="2">Nucleolus</location>
    </subcellularLocation>
    <subcellularLocation>
        <location evidence="3">Nucleus</location>
        <location evidence="3">Nucleoplasm</location>
    </subcellularLocation>
</comment>
<comment type="catalytic activity">
    <reaction evidence="13">
        <text>an N(1)-methyl-2'-deoxyadenosine in single-stranded DNA + 2-oxoglutarate + O2 = a 2'-deoxyadenosine in single-stranded DNA + formaldehyde + succinate + CO2 + H(+)</text>
        <dbReference type="Rhea" id="RHEA:70447"/>
        <dbReference type="Rhea" id="RHEA-COMP:17895"/>
        <dbReference type="Rhea" id="RHEA-COMP:17896"/>
        <dbReference type="ChEBI" id="CHEBI:15378"/>
        <dbReference type="ChEBI" id="CHEBI:15379"/>
        <dbReference type="ChEBI" id="CHEBI:16526"/>
        <dbReference type="ChEBI" id="CHEBI:16810"/>
        <dbReference type="ChEBI" id="CHEBI:16842"/>
        <dbReference type="ChEBI" id="CHEBI:30031"/>
        <dbReference type="ChEBI" id="CHEBI:90615"/>
        <dbReference type="ChEBI" id="CHEBI:139096"/>
    </reaction>
    <physiologicalReaction direction="left-to-right" evidence="13">
        <dbReference type="Rhea" id="RHEA:70448"/>
    </physiologicalReaction>
</comment>
<evidence type="ECO:0000256" key="28">
    <source>
        <dbReference type="PIRSR" id="PIRSR632852-1"/>
    </source>
</evidence>
<evidence type="ECO:0000256" key="9">
    <source>
        <dbReference type="ARBA" id="ARBA00023002"/>
    </source>
</evidence>
<evidence type="ECO:0000256" key="4">
    <source>
        <dbReference type="ARBA" id="ARBA00007879"/>
    </source>
</evidence>
<evidence type="ECO:0000256" key="21">
    <source>
        <dbReference type="ARBA" id="ARBA00052800"/>
    </source>
</evidence>
<dbReference type="InterPro" id="IPR037151">
    <property type="entry name" value="AlkB-like_sf"/>
</dbReference>
<dbReference type="GO" id="GO:0008198">
    <property type="term" value="F:ferrous iron binding"/>
    <property type="evidence" value="ECO:0007669"/>
    <property type="project" value="TreeGrafter"/>
</dbReference>
<comment type="similarity">
    <text evidence="4">Belongs to the alkB family.</text>
</comment>
<dbReference type="InterPro" id="IPR005123">
    <property type="entry name" value="Oxoglu/Fe-dep_dioxygenase_dom"/>
</dbReference>
<dbReference type="GO" id="GO:0006307">
    <property type="term" value="P:DNA alkylation repair"/>
    <property type="evidence" value="ECO:0007669"/>
    <property type="project" value="UniProtKB-ARBA"/>
</dbReference>
<evidence type="ECO:0000256" key="14">
    <source>
        <dbReference type="ARBA" id="ARBA00051165"/>
    </source>
</evidence>
<feature type="binding site" evidence="28">
    <location>
        <position position="207"/>
    </location>
    <ligand>
        <name>substrate</name>
    </ligand>
</feature>
<feature type="binding site" evidence="28">
    <location>
        <begin position="155"/>
        <end position="157"/>
    </location>
    <ligand>
        <name>substrate</name>
    </ligand>
</feature>
<dbReference type="Ensembl" id="ENSEBUT00000011347.1">
    <property type="protein sequence ID" value="ENSEBUP00000010793.1"/>
    <property type="gene ID" value="ENSEBUG00000006927.1"/>
</dbReference>
<feature type="region of interest" description="Disordered" evidence="29">
    <location>
        <begin position="24"/>
        <end position="81"/>
    </location>
</feature>
<keyword evidence="10" id="KW-0408">Iron</keyword>
<evidence type="ECO:0000256" key="27">
    <source>
        <dbReference type="ARBA" id="ARBA00081727"/>
    </source>
</evidence>
<protein>
    <recommendedName>
        <fullName evidence="25">DNA oxidative demethylase ALKBH2</fullName>
        <ecNumber evidence="24">1.14.11.33</ecNumber>
    </recommendedName>
    <alternativeName>
        <fullName evidence="26">Alkylated DNA repair protein alkB homolog 2</fullName>
    </alternativeName>
    <alternativeName>
        <fullName evidence="27">Alpha-ketoglutarate-dependent dioxygenase alkB homolog 2</fullName>
    </alternativeName>
</protein>
<dbReference type="SMR" id="A0A8C4WTV1"/>
<name>A0A8C4WTV1_EPTBU</name>
<keyword evidence="9" id="KW-0560">Oxidoreductase</keyword>
<feature type="binding site" evidence="28">
    <location>
        <position position="204"/>
    </location>
    <ligand>
        <name>2-oxoglutarate</name>
        <dbReference type="ChEBI" id="CHEBI:16810"/>
    </ligand>
</feature>
<keyword evidence="32" id="KW-1185">Reference proteome</keyword>
<evidence type="ECO:0000256" key="8">
    <source>
        <dbReference type="ARBA" id="ARBA00022964"/>
    </source>
</evidence>
<dbReference type="PROSITE" id="PS51471">
    <property type="entry name" value="FE2OG_OXY"/>
    <property type="match status" value="1"/>
</dbReference>
<sequence length="306" mass="34537">MMDRFVMRSADQATARKELLAVQRKCGPDHVSPKRDGDSRNLLPGTMTTRSTEGALSRVRVPTSKSENAGEKKPGSERSGWASTENVLDWHFIRDVGLDCDYVRLYSKSLADDLLTACEEQIKYFSGDLARVCIFGKWHNIPRQQASYGDPGFMYRYSGLSLSPEPWVPVLNRIRHDLECHLGLAFNFVLVNRYRNGLDHIGEHRDDEKELVPCSPIASVSLGASRDFVLRHGLSRHTGQQSPQSCCPPKPVRVVLEHGSLLVMKHPTNVHWYHSVPVRKRVLLPRVNLTFRMVLPSVPISHVAHS</sequence>
<dbReference type="FunFam" id="2.60.120.590:FF:000004">
    <property type="entry name" value="DNA oxidative demethylase ALKBH2"/>
    <property type="match status" value="1"/>
</dbReference>
<dbReference type="EC" id="1.14.11.33" evidence="24"/>
<evidence type="ECO:0000256" key="13">
    <source>
        <dbReference type="ARBA" id="ARBA00051010"/>
    </source>
</evidence>
<evidence type="ECO:0000256" key="1">
    <source>
        <dbReference type="ARBA" id="ARBA00001954"/>
    </source>
</evidence>
<keyword evidence="11" id="KW-0234">DNA repair</keyword>
<evidence type="ECO:0000256" key="26">
    <source>
        <dbReference type="ARBA" id="ARBA00077989"/>
    </source>
</evidence>
<dbReference type="SUPFAM" id="SSF51197">
    <property type="entry name" value="Clavaminate synthase-like"/>
    <property type="match status" value="1"/>
</dbReference>
<comment type="cofactor">
    <cofactor evidence="1">
        <name>Fe(2+)</name>
        <dbReference type="ChEBI" id="CHEBI:29033"/>
    </cofactor>
</comment>
<evidence type="ECO:0000256" key="18">
    <source>
        <dbReference type="ARBA" id="ARBA00051755"/>
    </source>
</evidence>
<feature type="binding site" evidence="28">
    <location>
        <position position="274"/>
    </location>
    <ligand>
        <name>2-oxoglutarate</name>
        <dbReference type="ChEBI" id="CHEBI:16810"/>
    </ligand>
</feature>
<dbReference type="Gene3D" id="2.60.120.590">
    <property type="entry name" value="Alpha-ketoglutarate-dependent dioxygenase AlkB-like"/>
    <property type="match status" value="1"/>
</dbReference>
<organism evidence="31 32">
    <name type="scientific">Eptatretus burgeri</name>
    <name type="common">Inshore hagfish</name>
    <dbReference type="NCBI Taxonomy" id="7764"/>
    <lineage>
        <taxon>Eukaryota</taxon>
        <taxon>Metazoa</taxon>
        <taxon>Chordata</taxon>
        <taxon>Craniata</taxon>
        <taxon>Vertebrata</taxon>
        <taxon>Cyclostomata</taxon>
        <taxon>Myxini</taxon>
        <taxon>Myxiniformes</taxon>
        <taxon>Myxinidae</taxon>
        <taxon>Eptatretinae</taxon>
        <taxon>Eptatretus</taxon>
    </lineage>
</organism>
<reference evidence="31" key="1">
    <citation type="submission" date="2025-08" db="UniProtKB">
        <authorList>
            <consortium name="Ensembl"/>
        </authorList>
    </citation>
    <scope>IDENTIFICATION</scope>
</reference>
<dbReference type="GeneTree" id="ENSGT00940000159009"/>
<keyword evidence="12" id="KW-0539">Nucleus</keyword>
<accession>A0A8C4WTV1</accession>
<evidence type="ECO:0000256" key="29">
    <source>
        <dbReference type="SAM" id="MobiDB-lite"/>
    </source>
</evidence>
<proteinExistence type="inferred from homology"/>
<dbReference type="GO" id="GO:0051747">
    <property type="term" value="F:cytosine C-5 DNA demethylase activity"/>
    <property type="evidence" value="ECO:0007669"/>
    <property type="project" value="UniProtKB-ARBA"/>
</dbReference>
<evidence type="ECO:0000259" key="30">
    <source>
        <dbReference type="PROSITE" id="PS51471"/>
    </source>
</evidence>
<comment type="catalytic activity">
    <reaction evidence="16">
        <text>an N(3)-methyl-2'-deoxycytidine in double-stranded DNA + 2-oxoglutarate + O2 = a 2'-deoxycytidine in double-stranded DNA + formaldehyde + succinate + CO2 + H(+)</text>
        <dbReference type="Rhea" id="RHEA:70439"/>
        <dbReference type="Rhea" id="RHEA-COMP:14237"/>
        <dbReference type="Rhea" id="RHEA-COMP:17070"/>
        <dbReference type="ChEBI" id="CHEBI:15378"/>
        <dbReference type="ChEBI" id="CHEBI:15379"/>
        <dbReference type="ChEBI" id="CHEBI:16526"/>
        <dbReference type="ChEBI" id="CHEBI:16810"/>
        <dbReference type="ChEBI" id="CHEBI:16842"/>
        <dbReference type="ChEBI" id="CHEBI:30031"/>
        <dbReference type="ChEBI" id="CHEBI:85452"/>
        <dbReference type="ChEBI" id="CHEBI:139075"/>
    </reaction>
    <physiologicalReaction direction="left-to-right" evidence="16">
        <dbReference type="Rhea" id="RHEA:70440"/>
    </physiologicalReaction>
</comment>
<feature type="binding site" evidence="28">
    <location>
        <position position="292"/>
    </location>
    <ligand>
        <name>2-oxoglutarate</name>
        <dbReference type="ChEBI" id="CHEBI:16810"/>
    </ligand>
</feature>
<keyword evidence="8" id="KW-0223">Dioxygenase</keyword>
<feature type="binding site" evidence="28">
    <location>
        <position position="194"/>
    </location>
    <ligand>
        <name>2-oxoglutarate</name>
        <dbReference type="ChEBI" id="CHEBI:16810"/>
    </ligand>
</feature>
<feature type="binding site" evidence="28">
    <location>
        <begin position="135"/>
        <end position="137"/>
    </location>
    <ligand>
        <name>substrate</name>
    </ligand>
</feature>
<reference evidence="31" key="2">
    <citation type="submission" date="2025-09" db="UniProtKB">
        <authorList>
            <consortium name="Ensembl"/>
        </authorList>
    </citation>
    <scope>IDENTIFICATION</scope>
</reference>
<evidence type="ECO:0000256" key="2">
    <source>
        <dbReference type="ARBA" id="ARBA00004604"/>
    </source>
</evidence>
<dbReference type="PANTHER" id="PTHR31573:SF1">
    <property type="entry name" value="DNA OXIDATIVE DEMETHYLASE ALKBH2"/>
    <property type="match status" value="1"/>
</dbReference>
<comment type="subunit">
    <text evidence="23">Interacts with PCNA homotrimer; this interaction is enhanced during the S-phase of the cell cycle. Interacts with nucleolar proteins NCL, UBTF and NPM1. Interacts with XRCC5-XRCC6 heterodimer.</text>
</comment>
<evidence type="ECO:0000256" key="15">
    <source>
        <dbReference type="ARBA" id="ARBA00051189"/>
    </source>
</evidence>
<evidence type="ECO:0000313" key="32">
    <source>
        <dbReference type="Proteomes" id="UP000694388"/>
    </source>
</evidence>
<dbReference type="InterPro" id="IPR032852">
    <property type="entry name" value="ALKBH2"/>
</dbReference>
<evidence type="ECO:0000256" key="22">
    <source>
        <dbReference type="ARBA" id="ARBA00053025"/>
    </source>
</evidence>
<evidence type="ECO:0000256" key="25">
    <source>
        <dbReference type="ARBA" id="ARBA00072134"/>
    </source>
</evidence>
<dbReference type="AlphaFoldDB" id="A0A8C4WTV1"/>
<comment type="catalytic activity">
    <reaction evidence="19">
        <text>a 3,N(4)-etheno-2'-deoxycytidine in single-stranded DNA + 2-oxoglutarate + O2 + H2O = a 2'-deoxycytidine in single-stranded DNA + glyoxal + succinate + CO2</text>
        <dbReference type="Rhea" id="RHEA:70471"/>
        <dbReference type="Rhea" id="RHEA-COMP:12846"/>
        <dbReference type="Rhea" id="RHEA-COMP:17906"/>
        <dbReference type="ChEBI" id="CHEBI:15377"/>
        <dbReference type="ChEBI" id="CHEBI:15379"/>
        <dbReference type="ChEBI" id="CHEBI:16526"/>
        <dbReference type="ChEBI" id="CHEBI:16810"/>
        <dbReference type="ChEBI" id="CHEBI:30031"/>
        <dbReference type="ChEBI" id="CHEBI:34779"/>
        <dbReference type="ChEBI" id="CHEBI:85452"/>
        <dbReference type="ChEBI" id="CHEBI:189585"/>
    </reaction>
    <physiologicalReaction direction="left-to-right" evidence="19">
        <dbReference type="Rhea" id="RHEA:70472"/>
    </physiologicalReaction>
</comment>
<comment type="catalytic activity">
    <reaction evidence="18">
        <text>a 1,N(2)-etheno-2'-deoxyguanosine in double-stranded DNA + 2-oxoglutarate + O2 + H2O = a 2'-deoxyguanosine in double-stranded DNA + glyoxal + succinate + CO2</text>
        <dbReference type="Rhea" id="RHEA:70487"/>
        <dbReference type="Rhea" id="RHEA-COMP:17910"/>
        <dbReference type="Rhea" id="RHEA-COMP:17912"/>
        <dbReference type="ChEBI" id="CHEBI:15377"/>
        <dbReference type="ChEBI" id="CHEBI:15379"/>
        <dbReference type="ChEBI" id="CHEBI:16526"/>
        <dbReference type="ChEBI" id="CHEBI:16810"/>
        <dbReference type="ChEBI" id="CHEBI:30031"/>
        <dbReference type="ChEBI" id="CHEBI:34779"/>
        <dbReference type="ChEBI" id="CHEBI:85445"/>
        <dbReference type="ChEBI" id="CHEBI:189586"/>
    </reaction>
    <physiologicalReaction direction="left-to-right" evidence="18">
        <dbReference type="Rhea" id="RHEA:70488"/>
    </physiologicalReaction>
</comment>
<dbReference type="InterPro" id="IPR027450">
    <property type="entry name" value="AlkB-like"/>
</dbReference>